<accession>A0A849BWQ1</accession>
<dbReference type="PANTHER" id="PTHR43617">
    <property type="entry name" value="L-AMINO ACID N-ACETYLTRANSFERASE"/>
    <property type="match status" value="1"/>
</dbReference>
<protein>
    <submittedName>
        <fullName evidence="3">GNAT family N-acetyltransferase</fullName>
    </submittedName>
</protein>
<dbReference type="PROSITE" id="PS51186">
    <property type="entry name" value="GNAT"/>
    <property type="match status" value="1"/>
</dbReference>
<dbReference type="SUPFAM" id="SSF55729">
    <property type="entry name" value="Acyl-CoA N-acyltransferases (Nat)"/>
    <property type="match status" value="1"/>
</dbReference>
<feature type="domain" description="N-acetyltransferase" evidence="2">
    <location>
        <begin position="11"/>
        <end position="157"/>
    </location>
</feature>
<dbReference type="CDD" id="cd04301">
    <property type="entry name" value="NAT_SF"/>
    <property type="match status" value="1"/>
</dbReference>
<evidence type="ECO:0000256" key="1">
    <source>
        <dbReference type="SAM" id="MobiDB-lite"/>
    </source>
</evidence>
<gene>
    <name evidence="3" type="ORF">HLB09_02465</name>
</gene>
<dbReference type="PANTHER" id="PTHR43617:SF20">
    <property type="entry name" value="N-ALPHA-ACETYLTRANSFERASE RIMI"/>
    <property type="match status" value="1"/>
</dbReference>
<dbReference type="RefSeq" id="WP_171201826.1">
    <property type="nucleotide sequence ID" value="NZ_BAAANP010000001.1"/>
</dbReference>
<dbReference type="InterPro" id="IPR050276">
    <property type="entry name" value="MshD_Acetyltransferase"/>
</dbReference>
<keyword evidence="4" id="KW-1185">Reference proteome</keyword>
<evidence type="ECO:0000259" key="2">
    <source>
        <dbReference type="PROSITE" id="PS51186"/>
    </source>
</evidence>
<dbReference type="EMBL" id="JABEMA010000014">
    <property type="protein sequence ID" value="NNH21968.1"/>
    <property type="molecule type" value="Genomic_DNA"/>
</dbReference>
<keyword evidence="3" id="KW-0808">Transferase</keyword>
<feature type="region of interest" description="Disordered" evidence="1">
    <location>
        <begin position="138"/>
        <end position="157"/>
    </location>
</feature>
<dbReference type="Proteomes" id="UP000555552">
    <property type="component" value="Unassembled WGS sequence"/>
</dbReference>
<proteinExistence type="predicted"/>
<sequence length="157" mass="16834">MADGEGRRAAARLRPATPADAVALAAVHHDAREQAMPWLPRLHPREETRAWFTDVVLPSQVVTVAEEDGRVVALSAVHEGWLEQLYVAPGAQGRGLGSALLDAARRASPAGLRLHVFARNARARAFYERAGFVLVGTSDGSTTEEGEPDATYAWSPG</sequence>
<dbReference type="AlphaFoldDB" id="A0A849BWQ1"/>
<organism evidence="3 4">
    <name type="scientific">Pseudokineococcus marinus</name>
    <dbReference type="NCBI Taxonomy" id="351215"/>
    <lineage>
        <taxon>Bacteria</taxon>
        <taxon>Bacillati</taxon>
        <taxon>Actinomycetota</taxon>
        <taxon>Actinomycetes</taxon>
        <taxon>Kineosporiales</taxon>
        <taxon>Kineosporiaceae</taxon>
        <taxon>Pseudokineococcus</taxon>
    </lineage>
</organism>
<evidence type="ECO:0000313" key="3">
    <source>
        <dbReference type="EMBL" id="NNH21968.1"/>
    </source>
</evidence>
<comment type="caution">
    <text evidence="3">The sequence shown here is derived from an EMBL/GenBank/DDBJ whole genome shotgun (WGS) entry which is preliminary data.</text>
</comment>
<dbReference type="Pfam" id="PF00583">
    <property type="entry name" value="Acetyltransf_1"/>
    <property type="match status" value="1"/>
</dbReference>
<dbReference type="GO" id="GO:0016747">
    <property type="term" value="F:acyltransferase activity, transferring groups other than amino-acyl groups"/>
    <property type="evidence" value="ECO:0007669"/>
    <property type="project" value="InterPro"/>
</dbReference>
<dbReference type="Gene3D" id="3.40.630.30">
    <property type="match status" value="1"/>
</dbReference>
<dbReference type="InterPro" id="IPR016181">
    <property type="entry name" value="Acyl_CoA_acyltransferase"/>
</dbReference>
<reference evidence="3 4" key="1">
    <citation type="submission" date="2020-05" db="EMBL/GenBank/DDBJ databases">
        <title>MicrobeNet Type strains.</title>
        <authorList>
            <person name="Nicholson A.C."/>
        </authorList>
    </citation>
    <scope>NUCLEOTIDE SEQUENCE [LARGE SCALE GENOMIC DNA]</scope>
    <source>
        <strain evidence="3 4">JCM 14547</strain>
    </source>
</reference>
<evidence type="ECO:0000313" key="4">
    <source>
        <dbReference type="Proteomes" id="UP000555552"/>
    </source>
</evidence>
<dbReference type="InterPro" id="IPR000182">
    <property type="entry name" value="GNAT_dom"/>
</dbReference>
<name>A0A849BWQ1_9ACTN</name>